<keyword evidence="2" id="KW-1185">Reference proteome</keyword>
<sequence length="123" mass="13947">MYWHLSQRNIISGSSPEIEESSYKGMAFPYHCMWTQARHDLQYINLNNGSYLLGTLPGSYHASQIESFLSCFSNLDVSSIFVIFICKYSFNMSLSKPCGFTSPSVFISKSTCSLLFIPLLILF</sequence>
<comment type="caution">
    <text evidence="1">The sequence shown here is derived from an EMBL/GenBank/DDBJ whole genome shotgun (WGS) entry which is preliminary data.</text>
</comment>
<dbReference type="Proteomes" id="UP001295684">
    <property type="component" value="Unassembled WGS sequence"/>
</dbReference>
<evidence type="ECO:0000313" key="1">
    <source>
        <dbReference type="EMBL" id="CAI2382479.1"/>
    </source>
</evidence>
<protein>
    <submittedName>
        <fullName evidence="1">Uncharacterized protein</fullName>
    </submittedName>
</protein>
<accession>A0AAD1Y0W6</accession>
<evidence type="ECO:0000313" key="2">
    <source>
        <dbReference type="Proteomes" id="UP001295684"/>
    </source>
</evidence>
<dbReference type="AlphaFoldDB" id="A0AAD1Y0W6"/>
<proteinExistence type="predicted"/>
<organism evidence="1 2">
    <name type="scientific">Euplotes crassus</name>
    <dbReference type="NCBI Taxonomy" id="5936"/>
    <lineage>
        <taxon>Eukaryota</taxon>
        <taxon>Sar</taxon>
        <taxon>Alveolata</taxon>
        <taxon>Ciliophora</taxon>
        <taxon>Intramacronucleata</taxon>
        <taxon>Spirotrichea</taxon>
        <taxon>Hypotrichia</taxon>
        <taxon>Euplotida</taxon>
        <taxon>Euplotidae</taxon>
        <taxon>Moneuplotes</taxon>
    </lineage>
</organism>
<dbReference type="EMBL" id="CAMPGE010024659">
    <property type="protein sequence ID" value="CAI2382479.1"/>
    <property type="molecule type" value="Genomic_DNA"/>
</dbReference>
<name>A0AAD1Y0W6_EUPCR</name>
<gene>
    <name evidence="1" type="ORF">ECRASSUSDP1_LOCUS23953</name>
</gene>
<reference evidence="1" key="1">
    <citation type="submission" date="2023-07" db="EMBL/GenBank/DDBJ databases">
        <authorList>
            <consortium name="AG Swart"/>
            <person name="Singh M."/>
            <person name="Singh A."/>
            <person name="Seah K."/>
            <person name="Emmerich C."/>
        </authorList>
    </citation>
    <scope>NUCLEOTIDE SEQUENCE</scope>
    <source>
        <strain evidence="1">DP1</strain>
    </source>
</reference>